<reference evidence="1" key="1">
    <citation type="submission" date="2023-04" db="EMBL/GenBank/DDBJ databases">
        <title>Ambrosiozyma monospora NBRC 10751.</title>
        <authorList>
            <person name="Ichikawa N."/>
            <person name="Sato H."/>
            <person name="Tonouchi N."/>
        </authorList>
    </citation>
    <scope>NUCLEOTIDE SEQUENCE</scope>
    <source>
        <strain evidence="1">NBRC 10751</strain>
    </source>
</reference>
<proteinExistence type="predicted"/>
<gene>
    <name evidence="1" type="ORF">Amon02_000106200</name>
</gene>
<dbReference type="Proteomes" id="UP001165064">
    <property type="component" value="Unassembled WGS sequence"/>
</dbReference>
<dbReference type="EMBL" id="BSXS01000467">
    <property type="protein sequence ID" value="GME72613.1"/>
    <property type="molecule type" value="Genomic_DNA"/>
</dbReference>
<protein>
    <submittedName>
        <fullName evidence="1">Unnamed protein product</fullName>
    </submittedName>
</protein>
<comment type="caution">
    <text evidence="1">The sequence shown here is derived from an EMBL/GenBank/DDBJ whole genome shotgun (WGS) entry which is preliminary data.</text>
</comment>
<evidence type="ECO:0000313" key="1">
    <source>
        <dbReference type="EMBL" id="GME72613.1"/>
    </source>
</evidence>
<keyword evidence="2" id="KW-1185">Reference proteome</keyword>
<name>A0ACB5SV74_AMBMO</name>
<accession>A0ACB5SV74</accession>
<organism evidence="1 2">
    <name type="scientific">Ambrosiozyma monospora</name>
    <name type="common">Yeast</name>
    <name type="synonym">Endomycopsis monosporus</name>
    <dbReference type="NCBI Taxonomy" id="43982"/>
    <lineage>
        <taxon>Eukaryota</taxon>
        <taxon>Fungi</taxon>
        <taxon>Dikarya</taxon>
        <taxon>Ascomycota</taxon>
        <taxon>Saccharomycotina</taxon>
        <taxon>Pichiomycetes</taxon>
        <taxon>Pichiales</taxon>
        <taxon>Pichiaceae</taxon>
        <taxon>Ambrosiozyma</taxon>
    </lineage>
</organism>
<evidence type="ECO:0000313" key="2">
    <source>
        <dbReference type="Proteomes" id="UP001165064"/>
    </source>
</evidence>
<sequence length="664" mass="76935">MTTRFPGPFQNYPSGRSNSSLHLPLPSTVPVSASSSTHGTLNGHSYANRLSRRSFSKHPNRTTTLDTLRRTLKPEWEVDYLGTTLDDNVPVNNSTTSIDRGNTKETTEPEMTEKIVDQVGERLNSLQELRYLASLDNSMLELPIEDTLTKLQNYQTILTNSRVFLKPLFDYLLQFESDLNTLSLEMEFLQKRSHNLNYLIEDKSQIEEKLTPIINDLIIPPEIIKSLVVDPIEERWIENLRFISEKREIYTKYKQRKKGLSCLADLQKLLDYMELKAIERIRDFIIMQIRNLRRGGVSDVSSQVVQKKMLDVKEAYNFLLEAKPKLASELRQAYCHTMRWYYYQHFVKYLSSLEKLSLTKVGGNVLLGSADDEATNAKSFFGSSKKTKSVHDEITLNEYIIGLPKRLEILSKVDETVMPAQIAENNKLKYHLESHFKNFNQTVMDNVSTEYLFLNDFFKITSFETMNELSKLIFNPVYQLGQNYTKYLITDSYDLFGILIIIRLVQSMEYELQHRRVPILEDYMNYQLILLWPKFQTLIDENCQCIKRTISSTSILKQISKNVMVPLSLTQNFGMVMLNLLKLSTNLVFELETSEPLNTSISRLSSEFESAILKLGGNNKKKELFYYNNFYLVWSILSSGDFNVDGVGKLQTEHYKQLCDVYTS</sequence>